<proteinExistence type="inferred from homology"/>
<reference evidence="9 10" key="1">
    <citation type="journal article" date="2019" name="Sci. Rep.">
        <title>Orb-weaving spider Araneus ventricosus genome elucidates the spidroin gene catalogue.</title>
        <authorList>
            <person name="Kono N."/>
            <person name="Nakamura H."/>
            <person name="Ohtoshi R."/>
            <person name="Moran D.A.P."/>
            <person name="Shinohara A."/>
            <person name="Yoshida Y."/>
            <person name="Fujiwara M."/>
            <person name="Mori M."/>
            <person name="Tomita M."/>
            <person name="Arakawa K."/>
        </authorList>
    </citation>
    <scope>NUCLEOTIDE SEQUENCE [LARGE SCALE GENOMIC DNA]</scope>
</reference>
<evidence type="ECO:0000256" key="4">
    <source>
        <dbReference type="ARBA" id="ARBA00022722"/>
    </source>
</evidence>
<dbReference type="AlphaFoldDB" id="A0A4Y2EN36"/>
<comment type="catalytic activity">
    <reaction evidence="1">
        <text>Endonucleolytic cleavage to 5'-phosphomonoester.</text>
        <dbReference type="EC" id="3.1.26.4"/>
    </reaction>
</comment>
<dbReference type="GO" id="GO:0003676">
    <property type="term" value="F:nucleic acid binding"/>
    <property type="evidence" value="ECO:0007669"/>
    <property type="project" value="InterPro"/>
</dbReference>
<protein>
    <recommendedName>
        <fullName evidence="3">ribonuclease H</fullName>
        <ecNumber evidence="3">3.1.26.4</ecNumber>
    </recommendedName>
</protein>
<keyword evidence="5" id="KW-0479">Metal-binding</keyword>
<dbReference type="InterPro" id="IPR002156">
    <property type="entry name" value="RNaseH_domain"/>
</dbReference>
<evidence type="ECO:0000256" key="1">
    <source>
        <dbReference type="ARBA" id="ARBA00000077"/>
    </source>
</evidence>
<dbReference type="InterPro" id="IPR036397">
    <property type="entry name" value="RNaseH_sf"/>
</dbReference>
<gene>
    <name evidence="9" type="ORF">AVEN_259569_1</name>
</gene>
<evidence type="ECO:0000256" key="5">
    <source>
        <dbReference type="ARBA" id="ARBA00022723"/>
    </source>
</evidence>
<dbReference type="Pfam" id="PF00075">
    <property type="entry name" value="RNase_H"/>
    <property type="match status" value="1"/>
</dbReference>
<dbReference type="GO" id="GO:0004523">
    <property type="term" value="F:RNA-DNA hybrid ribonuclease activity"/>
    <property type="evidence" value="ECO:0007669"/>
    <property type="project" value="UniProtKB-EC"/>
</dbReference>
<organism evidence="9 10">
    <name type="scientific">Araneus ventricosus</name>
    <name type="common">Orbweaver spider</name>
    <name type="synonym">Epeira ventricosa</name>
    <dbReference type="NCBI Taxonomy" id="182803"/>
    <lineage>
        <taxon>Eukaryota</taxon>
        <taxon>Metazoa</taxon>
        <taxon>Ecdysozoa</taxon>
        <taxon>Arthropoda</taxon>
        <taxon>Chelicerata</taxon>
        <taxon>Arachnida</taxon>
        <taxon>Araneae</taxon>
        <taxon>Araneomorphae</taxon>
        <taxon>Entelegynae</taxon>
        <taxon>Araneoidea</taxon>
        <taxon>Araneidae</taxon>
        <taxon>Araneus</taxon>
    </lineage>
</organism>
<keyword evidence="6" id="KW-0255">Endonuclease</keyword>
<dbReference type="GO" id="GO:0046872">
    <property type="term" value="F:metal ion binding"/>
    <property type="evidence" value="ECO:0007669"/>
    <property type="project" value="UniProtKB-KW"/>
</dbReference>
<evidence type="ECO:0000313" key="9">
    <source>
        <dbReference type="EMBL" id="GBM30703.1"/>
    </source>
</evidence>
<dbReference type="InterPro" id="IPR012337">
    <property type="entry name" value="RNaseH-like_sf"/>
</dbReference>
<comment type="similarity">
    <text evidence="2">Belongs to the RNase H family.</text>
</comment>
<dbReference type="InterPro" id="IPR050092">
    <property type="entry name" value="RNase_H"/>
</dbReference>
<dbReference type="PANTHER" id="PTHR10642:SF26">
    <property type="entry name" value="RIBONUCLEASE H1"/>
    <property type="match status" value="1"/>
</dbReference>
<dbReference type="EC" id="3.1.26.4" evidence="3"/>
<sequence length="434" mass="50362">MIMYGSTVWYRNLVKINKKLIQIQRTPVIGITKTYRTVSNEALQVLAGCPSLDIKIAEEIEVLTRIKQVRREQEIGGLISFDYELKIKPWQLIRIRWEFFEEQENGHLIFTDGSKIDDKVGCAFVHYYNKMELQFQQYKLDDANTVYMAEVTAIQRAIDYVIASGLVNVGIVTDSRSTLQILESVIDRRAIIVDIKTKLQTYRNNILLYWVKAHTEQWGNERADFLARSAIEKDLIDVEFFQSARQLRNASNQNIRENWQTRWSNSRKGIWTKTFYEKVDINRICGNFYFNQVLTGQGVFDSFQASMFSKPAECQCGQNIESVSHVILECELGRDLRSEWSKSWKNKDLRSADHEATGFTPVQMLFGRALRLPCYILFGRPSDMPSSPSEYLNNLEARLESVHAFAKERIKLASERMKTHYDSGATDHHFKDGD</sequence>
<comment type="caution">
    <text evidence="9">The sequence shown here is derived from an EMBL/GenBank/DDBJ whole genome shotgun (WGS) entry which is preliminary data.</text>
</comment>
<name>A0A4Y2EN36_ARAVE</name>
<dbReference type="PROSITE" id="PS50879">
    <property type="entry name" value="RNASE_H_1"/>
    <property type="match status" value="1"/>
</dbReference>
<dbReference type="CDD" id="cd09276">
    <property type="entry name" value="Rnase_HI_RT_non_LTR"/>
    <property type="match status" value="1"/>
</dbReference>
<dbReference type="SUPFAM" id="SSF53098">
    <property type="entry name" value="Ribonuclease H-like"/>
    <property type="match status" value="1"/>
</dbReference>
<dbReference type="OrthoDB" id="6437552at2759"/>
<accession>A0A4Y2EN36</accession>
<keyword evidence="10" id="KW-1185">Reference proteome</keyword>
<dbReference type="GO" id="GO:0043137">
    <property type="term" value="P:DNA replication, removal of RNA primer"/>
    <property type="evidence" value="ECO:0007669"/>
    <property type="project" value="TreeGrafter"/>
</dbReference>
<evidence type="ECO:0000256" key="3">
    <source>
        <dbReference type="ARBA" id="ARBA00012180"/>
    </source>
</evidence>
<evidence type="ECO:0000259" key="8">
    <source>
        <dbReference type="PROSITE" id="PS50879"/>
    </source>
</evidence>
<evidence type="ECO:0000313" key="10">
    <source>
        <dbReference type="Proteomes" id="UP000499080"/>
    </source>
</evidence>
<dbReference type="EMBL" id="BGPR01000667">
    <property type="protein sequence ID" value="GBM30703.1"/>
    <property type="molecule type" value="Genomic_DNA"/>
</dbReference>
<keyword evidence="7" id="KW-0378">Hydrolase</keyword>
<keyword evidence="4" id="KW-0540">Nuclease</keyword>
<dbReference type="Proteomes" id="UP000499080">
    <property type="component" value="Unassembled WGS sequence"/>
</dbReference>
<dbReference type="Gene3D" id="3.30.420.10">
    <property type="entry name" value="Ribonuclease H-like superfamily/Ribonuclease H"/>
    <property type="match status" value="1"/>
</dbReference>
<evidence type="ECO:0000256" key="6">
    <source>
        <dbReference type="ARBA" id="ARBA00022759"/>
    </source>
</evidence>
<evidence type="ECO:0000256" key="2">
    <source>
        <dbReference type="ARBA" id="ARBA00005300"/>
    </source>
</evidence>
<evidence type="ECO:0000256" key="7">
    <source>
        <dbReference type="ARBA" id="ARBA00022801"/>
    </source>
</evidence>
<feature type="domain" description="RNase H type-1" evidence="8">
    <location>
        <begin position="103"/>
        <end position="232"/>
    </location>
</feature>
<dbReference type="PANTHER" id="PTHR10642">
    <property type="entry name" value="RIBONUCLEASE H1"/>
    <property type="match status" value="1"/>
</dbReference>